<gene>
    <name evidence="1" type="ORF">F9461_17435</name>
</gene>
<dbReference type="RefSeq" id="WP_032353336.1">
    <property type="nucleotide sequence ID" value="NZ_CABGZL010000013.1"/>
</dbReference>
<organism evidence="1 2">
    <name type="scientific">Escherichia coli</name>
    <dbReference type="NCBI Taxonomy" id="562"/>
    <lineage>
        <taxon>Bacteria</taxon>
        <taxon>Pseudomonadati</taxon>
        <taxon>Pseudomonadota</taxon>
        <taxon>Gammaproteobacteria</taxon>
        <taxon>Enterobacterales</taxon>
        <taxon>Enterobacteriaceae</taxon>
        <taxon>Escherichia</taxon>
    </lineage>
</organism>
<name>A0A0D8WFP9_ECOLX</name>
<proteinExistence type="predicted"/>
<protein>
    <submittedName>
        <fullName evidence="1">Uncharacterized protein</fullName>
    </submittedName>
</protein>
<accession>A0A0D8WFP9</accession>
<reference evidence="1 2" key="1">
    <citation type="submission" date="2019-12" db="EMBL/GenBank/DDBJ databases">
        <authorList>
            <consortium name="NARMS: The National Antimicrobial Resistance Monitoring System"/>
        </authorList>
    </citation>
    <scope>NUCLEOTIDE SEQUENCE [LARGE SCALE GENOMIC DNA]</scope>
    <source>
        <strain evidence="1 2">CVM N19EC0189</strain>
    </source>
</reference>
<dbReference type="AlphaFoldDB" id="A0A0D8WFP9"/>
<sequence>MKSRSISRKNNGSGEKRFFVLGYAVNKRGLTKHAHATVYGTGPGEAIRRAAEGLEELGMTHFKALKVTQLSD</sequence>
<dbReference type="Proteomes" id="UP000534496">
    <property type="component" value="Unassembled WGS sequence"/>
</dbReference>
<evidence type="ECO:0000313" key="1">
    <source>
        <dbReference type="EMBL" id="EFH3674979.1"/>
    </source>
</evidence>
<dbReference type="EMBL" id="AASVQO010000012">
    <property type="protein sequence ID" value="EFH3674979.1"/>
    <property type="molecule type" value="Genomic_DNA"/>
</dbReference>
<comment type="caution">
    <text evidence="1">The sequence shown here is derived from an EMBL/GenBank/DDBJ whole genome shotgun (WGS) entry which is preliminary data.</text>
</comment>
<evidence type="ECO:0000313" key="2">
    <source>
        <dbReference type="Proteomes" id="UP000534496"/>
    </source>
</evidence>